<evidence type="ECO:0000313" key="1">
    <source>
        <dbReference type="EMBL" id="KAA8644275.1"/>
    </source>
</evidence>
<protein>
    <recommendedName>
        <fullName evidence="5">GrpB domain protein</fullName>
    </recommendedName>
</protein>
<dbReference type="InterPro" id="IPR007344">
    <property type="entry name" value="GrpB/CoaE"/>
</dbReference>
<dbReference type="PANTHER" id="PTHR34822">
    <property type="entry name" value="GRPB DOMAIN PROTEIN (AFU_ORTHOLOGUE AFUA_1G01530)"/>
    <property type="match status" value="1"/>
</dbReference>
<comment type="caution">
    <text evidence="2">The sequence shown here is derived from an EMBL/GenBank/DDBJ whole genome shotgun (WGS) entry which is preliminary data.</text>
</comment>
<dbReference type="OrthoDB" id="630895at2759"/>
<organism evidence="2 3">
    <name type="scientific">Aspergillus tanneri</name>
    <dbReference type="NCBI Taxonomy" id="1220188"/>
    <lineage>
        <taxon>Eukaryota</taxon>
        <taxon>Fungi</taxon>
        <taxon>Dikarya</taxon>
        <taxon>Ascomycota</taxon>
        <taxon>Pezizomycotina</taxon>
        <taxon>Eurotiomycetes</taxon>
        <taxon>Eurotiomycetidae</taxon>
        <taxon>Eurotiales</taxon>
        <taxon>Aspergillaceae</taxon>
        <taxon>Aspergillus</taxon>
        <taxon>Aspergillus subgen. Circumdati</taxon>
    </lineage>
</organism>
<dbReference type="InterPro" id="IPR043519">
    <property type="entry name" value="NT_sf"/>
</dbReference>
<dbReference type="EMBL" id="SOSA01000067">
    <property type="protein sequence ID" value="THC97688.1"/>
    <property type="molecule type" value="Genomic_DNA"/>
</dbReference>
<dbReference type="AlphaFoldDB" id="A0A4S3JRX0"/>
<dbReference type="GeneID" id="54331176"/>
<gene>
    <name evidence="1" type="ORF">ATNIH1004_008474</name>
    <name evidence="2" type="ORF">EYZ11_002851</name>
</gene>
<dbReference type="SUPFAM" id="SSF81301">
    <property type="entry name" value="Nucleotidyltransferase"/>
    <property type="match status" value="1"/>
</dbReference>
<dbReference type="Pfam" id="PF04229">
    <property type="entry name" value="GrpB"/>
    <property type="match status" value="1"/>
</dbReference>
<sequence length="197" mass="22640">MPLNPITQQPVVDPQKVEHISTRPQKRIEIVEPSPTWPATYEHIAQRIRSAIGNYMISIEHIGSTSVPGLPAKDIIDVDVIVPDPSAEDSYIPALEAAGFQFLLREPDWYQHRFLGLEFPYANVHVFGPDGHEAIRHRLFRDWLRDHEEDRIRYAAAKREAAEASRNAGETVMQYTDRKEPVIRDILQKIYKVHGML</sequence>
<dbReference type="RefSeq" id="XP_033423636.1">
    <property type="nucleotide sequence ID" value="XM_033573084.1"/>
</dbReference>
<proteinExistence type="predicted"/>
<accession>A0A4S3JRX0</accession>
<evidence type="ECO:0008006" key="5">
    <source>
        <dbReference type="Google" id="ProtNLM"/>
    </source>
</evidence>
<dbReference type="EMBL" id="QUQM01000006">
    <property type="protein sequence ID" value="KAA8644275.1"/>
    <property type="molecule type" value="Genomic_DNA"/>
</dbReference>
<evidence type="ECO:0000313" key="2">
    <source>
        <dbReference type="EMBL" id="THC97688.1"/>
    </source>
</evidence>
<dbReference type="VEuPathDB" id="FungiDB:EYZ11_002851"/>
<dbReference type="Gene3D" id="3.30.460.10">
    <property type="entry name" value="Beta Polymerase, domain 2"/>
    <property type="match status" value="1"/>
</dbReference>
<evidence type="ECO:0000313" key="4">
    <source>
        <dbReference type="Proteomes" id="UP000324241"/>
    </source>
</evidence>
<dbReference type="Proteomes" id="UP000308092">
    <property type="component" value="Unassembled WGS sequence"/>
</dbReference>
<keyword evidence="3" id="KW-1185">Reference proteome</keyword>
<dbReference type="PANTHER" id="PTHR34822:SF1">
    <property type="entry name" value="GRPB FAMILY PROTEIN"/>
    <property type="match status" value="1"/>
</dbReference>
<dbReference type="Proteomes" id="UP000324241">
    <property type="component" value="Unassembled WGS sequence"/>
</dbReference>
<evidence type="ECO:0000313" key="3">
    <source>
        <dbReference type="Proteomes" id="UP000308092"/>
    </source>
</evidence>
<reference evidence="1 4" key="2">
    <citation type="submission" date="2019-08" db="EMBL/GenBank/DDBJ databases">
        <title>The genome sequence of a newly discovered highly antifungal drug resistant Aspergillus species, Aspergillus tanneri NIH 1004.</title>
        <authorList>
            <person name="Mounaud S."/>
            <person name="Singh I."/>
            <person name="Joardar V."/>
            <person name="Pakala S."/>
            <person name="Pakala S."/>
            <person name="Venepally P."/>
            <person name="Chung J.K."/>
            <person name="Losada L."/>
            <person name="Nierman W.C."/>
        </authorList>
    </citation>
    <scope>NUCLEOTIDE SEQUENCE [LARGE SCALE GENOMIC DNA]</scope>
    <source>
        <strain evidence="1 4">NIH1004</strain>
    </source>
</reference>
<reference evidence="2 3" key="1">
    <citation type="submission" date="2019-03" db="EMBL/GenBank/DDBJ databases">
        <title>The genome sequence of a newly discovered highly antifungal drug resistant Aspergillus species, Aspergillus tanneri NIH 1004.</title>
        <authorList>
            <person name="Mounaud S."/>
            <person name="Singh I."/>
            <person name="Joardar V."/>
            <person name="Pakala S."/>
            <person name="Pakala S."/>
            <person name="Venepally P."/>
            <person name="Hoover J."/>
            <person name="Nierman W."/>
            <person name="Chung J."/>
            <person name="Losada L."/>
        </authorList>
    </citation>
    <scope>NUCLEOTIDE SEQUENCE [LARGE SCALE GENOMIC DNA]</scope>
    <source>
        <strain evidence="2 3">NIH1004</strain>
    </source>
</reference>
<name>A0A4S3JRX0_9EURO</name>